<proteinExistence type="predicted"/>
<dbReference type="AlphaFoldDB" id="A0A1F6E2A8"/>
<organism evidence="1 2">
    <name type="scientific">Candidatus Kaiserbacteria bacterium RIFCSPHIGHO2_02_FULL_56_30</name>
    <dbReference type="NCBI Taxonomy" id="1798499"/>
    <lineage>
        <taxon>Bacteria</taxon>
        <taxon>Candidatus Kaiseribacteriota</taxon>
    </lineage>
</organism>
<accession>A0A1F6E2A8</accession>
<evidence type="ECO:0000313" key="2">
    <source>
        <dbReference type="Proteomes" id="UP000177107"/>
    </source>
</evidence>
<reference evidence="1 2" key="1">
    <citation type="journal article" date="2016" name="Nat. Commun.">
        <title>Thousands of microbial genomes shed light on interconnected biogeochemical processes in an aquifer system.</title>
        <authorList>
            <person name="Anantharaman K."/>
            <person name="Brown C.T."/>
            <person name="Hug L.A."/>
            <person name="Sharon I."/>
            <person name="Castelle C.J."/>
            <person name="Probst A.J."/>
            <person name="Thomas B.C."/>
            <person name="Singh A."/>
            <person name="Wilkins M.J."/>
            <person name="Karaoz U."/>
            <person name="Brodie E.L."/>
            <person name="Williams K.H."/>
            <person name="Hubbard S.S."/>
            <person name="Banfield J.F."/>
        </authorList>
    </citation>
    <scope>NUCLEOTIDE SEQUENCE [LARGE SCALE GENOMIC DNA]</scope>
</reference>
<name>A0A1F6E2A8_9BACT</name>
<gene>
    <name evidence="1" type="ORF">A3C95_02160</name>
</gene>
<sequence>MSGRTELKRLQDICTHFGVADIYELHQLNLEHDQKLIKNCGFDPQNTALTNNQIKDKLASLSLINLPEAERKAVQNILWLWYHHATTVCIWQKRDLKQARIYCSTALSYLYEGHPNRITPVLCMLLNGEIDAARLWTAEKVNEIERPYAEHLLAEYEKGTFN</sequence>
<dbReference type="EMBL" id="MFLM01000022">
    <property type="protein sequence ID" value="OGG67801.1"/>
    <property type="molecule type" value="Genomic_DNA"/>
</dbReference>
<comment type="caution">
    <text evidence="1">The sequence shown here is derived from an EMBL/GenBank/DDBJ whole genome shotgun (WGS) entry which is preliminary data.</text>
</comment>
<evidence type="ECO:0000313" key="1">
    <source>
        <dbReference type="EMBL" id="OGG67801.1"/>
    </source>
</evidence>
<dbReference type="Proteomes" id="UP000177107">
    <property type="component" value="Unassembled WGS sequence"/>
</dbReference>
<protein>
    <submittedName>
        <fullName evidence="1">Uncharacterized protein</fullName>
    </submittedName>
</protein>